<evidence type="ECO:0000256" key="1">
    <source>
        <dbReference type="SAM" id="SignalP"/>
    </source>
</evidence>
<dbReference type="RefSeq" id="WP_095979369.1">
    <property type="nucleotide sequence ID" value="NZ_CP022163.1"/>
</dbReference>
<feature type="signal peptide" evidence="1">
    <location>
        <begin position="1"/>
        <end position="24"/>
    </location>
</feature>
<dbReference type="KEGG" id="mbd:MEBOL_004444"/>
<dbReference type="AlphaFoldDB" id="A0A250III1"/>
<protein>
    <recommendedName>
        <fullName evidence="4">DUF1585 domain-containing protein</fullName>
    </recommendedName>
</protein>
<dbReference type="EMBL" id="CP022163">
    <property type="protein sequence ID" value="ATB30982.1"/>
    <property type="molecule type" value="Genomic_DNA"/>
</dbReference>
<name>A0A250III1_9BACT</name>
<keyword evidence="1" id="KW-0732">Signal</keyword>
<keyword evidence="3" id="KW-1185">Reference proteome</keyword>
<evidence type="ECO:0008006" key="4">
    <source>
        <dbReference type="Google" id="ProtNLM"/>
    </source>
</evidence>
<dbReference type="OrthoDB" id="5480349at2"/>
<gene>
    <name evidence="2" type="ORF">MEBOL_004444</name>
</gene>
<evidence type="ECO:0000313" key="3">
    <source>
        <dbReference type="Proteomes" id="UP000217289"/>
    </source>
</evidence>
<organism evidence="2 3">
    <name type="scientific">Melittangium boletus DSM 14713</name>
    <dbReference type="NCBI Taxonomy" id="1294270"/>
    <lineage>
        <taxon>Bacteria</taxon>
        <taxon>Pseudomonadati</taxon>
        <taxon>Myxococcota</taxon>
        <taxon>Myxococcia</taxon>
        <taxon>Myxococcales</taxon>
        <taxon>Cystobacterineae</taxon>
        <taxon>Archangiaceae</taxon>
        <taxon>Melittangium</taxon>
    </lineage>
</organism>
<evidence type="ECO:0000313" key="2">
    <source>
        <dbReference type="EMBL" id="ATB30982.1"/>
    </source>
</evidence>
<dbReference type="Proteomes" id="UP000217289">
    <property type="component" value="Chromosome"/>
</dbReference>
<reference evidence="2 3" key="1">
    <citation type="submission" date="2017-06" db="EMBL/GenBank/DDBJ databases">
        <authorList>
            <person name="Kim H.J."/>
            <person name="Triplett B.A."/>
        </authorList>
    </citation>
    <scope>NUCLEOTIDE SEQUENCE [LARGE SCALE GENOMIC DNA]</scope>
    <source>
        <strain evidence="2 3">DSM 14713</strain>
    </source>
</reference>
<accession>A0A250III1</accession>
<sequence>MPLARSVLAPLAAIALLGSLPAWAEDGPVCAPVTTIPLERHLRQLSLDLLGRPPTIEEYEAARAKGSVSAEDVRELMKSDAFYARMRAYHRALLWSNVSSSVNNNTNTRVTGTGLDKSPFALSNNSSGPIRGGNGATCDGYIPQAECFKKEYLQDAHVDSEDSKRCYDARGVPMPVSWDYDETLYYKCDQLNLLADGKTVDTSIPDCNAAVTAKKLDAKYLYFCDMRRAGTALAPHLCKPSPSKTTTAVLTEEKLDSAGKVIAFAHPNPPAGTSLTELKRCTLSLELKNGIEGSYAPQRGCLEREGFVKKAVPYWSAGGPEVYVCAVNAQERSENPWTKESCTTSRFTGDRSCGCGENMRRCEAPGGATHTARVAAFNEEPERIADAVVKNDEPYFNILTTRRSFVNGPLSQLYRDGQQGVGVFSLTSPAPAETLPDVPYTERDRWDAYVRGPQHSGVLTSPAFLYRFPTQRARVNHFYSAFLCKAFVPSSNKPPPAEDACNRENNLAKRCACKDCHATIEPTGAHWGRFAERGALYLEPSRFPRYDPKCEACAIAGNVSCNGECAQYVMQAYDGDGAESLGRLTSYLYRTPEEEQNIEGGPQVLVQRMLQTGAMERCTVQRIWREFLGRSMTSQEQVLYLDSFANDFARDNYSLKGLIERLVLSDAYRRID</sequence>
<proteinExistence type="predicted"/>
<feature type="chain" id="PRO_5012060782" description="DUF1585 domain-containing protein" evidence="1">
    <location>
        <begin position="25"/>
        <end position="672"/>
    </location>
</feature>